<dbReference type="PANTHER" id="PTHR30050:SF4">
    <property type="entry name" value="ATP-BINDING PROTEIN RV3427C IN INSERTION SEQUENCE-RELATED"/>
    <property type="match status" value="1"/>
</dbReference>
<evidence type="ECO:0000313" key="3">
    <source>
        <dbReference type="EMBL" id="MBC5628638.1"/>
    </source>
</evidence>
<dbReference type="PANTHER" id="PTHR30050">
    <property type="entry name" value="CHROMOSOMAL REPLICATION INITIATOR PROTEIN DNAA"/>
    <property type="match status" value="1"/>
</dbReference>
<keyword evidence="1" id="KW-0175">Coiled coil</keyword>
<evidence type="ECO:0000313" key="4">
    <source>
        <dbReference type="Proteomes" id="UP000596929"/>
    </source>
</evidence>
<evidence type="ECO:0000259" key="2">
    <source>
        <dbReference type="Pfam" id="PF01695"/>
    </source>
</evidence>
<name>A0ABR7DCP6_9CLOT</name>
<dbReference type="NCBIfam" id="NF005304">
    <property type="entry name" value="PRK06835.1"/>
    <property type="match status" value="1"/>
</dbReference>
<feature type="coiled-coil region" evidence="1">
    <location>
        <begin position="2"/>
        <end position="30"/>
    </location>
</feature>
<dbReference type="Pfam" id="PF01695">
    <property type="entry name" value="IstB_IS21"/>
    <property type="match status" value="1"/>
</dbReference>
<dbReference type="RefSeq" id="WP_032116784.1">
    <property type="nucleotide sequence ID" value="NZ_JACOOO010000013.1"/>
</dbReference>
<accession>A0ABR7DCP6</accession>
<protein>
    <submittedName>
        <fullName evidence="3">ATP-binding protein</fullName>
    </submittedName>
</protein>
<keyword evidence="3" id="KW-0547">Nucleotide-binding</keyword>
<keyword evidence="4" id="KW-1185">Reference proteome</keyword>
<reference evidence="3 4" key="1">
    <citation type="submission" date="2020-08" db="EMBL/GenBank/DDBJ databases">
        <title>Genome public.</title>
        <authorList>
            <person name="Liu C."/>
            <person name="Sun Q."/>
        </authorList>
    </citation>
    <scope>NUCLEOTIDE SEQUENCE [LARGE SCALE GENOMIC DNA]</scope>
    <source>
        <strain evidence="3 4">NSJ-6</strain>
    </source>
</reference>
<dbReference type="InterPro" id="IPR027417">
    <property type="entry name" value="P-loop_NTPase"/>
</dbReference>
<sequence length="329" mass="38516">MIKGYQEKLMNIYEKIRENENRNLKNRKKEILQKAPEIIELDNTIQKLSLALPMAILKGGSEADLDNIKADIQELRKQKYELLTSYGYPVDYLNLHYQCAKCQDTGYIGTQRCKCFKNKLVNLYYETSKLSNNLATCNFNNFDIRLFSPENDGNYKNSQRKNMEKIYEFVRGGYLPNFDNDNTNLLFYGESGNGKTFLSWCIAKELLDKGYLVIYKTSNDLIRDLREITFNNNYMLEDLLINCDLLIIDDLGAEQVTDFSTNELFNLINKKLLNNKKMIISTNLNLPDIEKSYTTRVYSRLVGNFTFFKFYGNDVRIKLNLARMRSQQQ</sequence>
<comment type="caution">
    <text evidence="3">The sequence shown here is derived from an EMBL/GenBank/DDBJ whole genome shotgun (WGS) entry which is preliminary data.</text>
</comment>
<proteinExistence type="predicted"/>
<feature type="coiled-coil region" evidence="1">
    <location>
        <begin position="58"/>
        <end position="85"/>
    </location>
</feature>
<dbReference type="GO" id="GO:0005524">
    <property type="term" value="F:ATP binding"/>
    <property type="evidence" value="ECO:0007669"/>
    <property type="project" value="UniProtKB-KW"/>
</dbReference>
<evidence type="ECO:0000256" key="1">
    <source>
        <dbReference type="SAM" id="Coils"/>
    </source>
</evidence>
<organism evidence="3 4">
    <name type="scientific">Clostridium hominis</name>
    <dbReference type="NCBI Taxonomy" id="2763036"/>
    <lineage>
        <taxon>Bacteria</taxon>
        <taxon>Bacillati</taxon>
        <taxon>Bacillota</taxon>
        <taxon>Clostridia</taxon>
        <taxon>Eubacteriales</taxon>
        <taxon>Clostridiaceae</taxon>
        <taxon>Clostridium</taxon>
    </lineage>
</organism>
<dbReference type="SUPFAM" id="SSF52540">
    <property type="entry name" value="P-loop containing nucleoside triphosphate hydrolases"/>
    <property type="match status" value="1"/>
</dbReference>
<feature type="domain" description="IstB-like ATP-binding" evidence="2">
    <location>
        <begin position="178"/>
        <end position="291"/>
    </location>
</feature>
<dbReference type="EMBL" id="JACOOO010000013">
    <property type="protein sequence ID" value="MBC5628638.1"/>
    <property type="molecule type" value="Genomic_DNA"/>
</dbReference>
<dbReference type="CDD" id="cd00009">
    <property type="entry name" value="AAA"/>
    <property type="match status" value="1"/>
</dbReference>
<dbReference type="Gene3D" id="3.40.50.300">
    <property type="entry name" value="P-loop containing nucleotide triphosphate hydrolases"/>
    <property type="match status" value="1"/>
</dbReference>
<gene>
    <name evidence="3" type="ORF">H8S20_07025</name>
</gene>
<dbReference type="Proteomes" id="UP000596929">
    <property type="component" value="Unassembled WGS sequence"/>
</dbReference>
<dbReference type="InterPro" id="IPR002611">
    <property type="entry name" value="IstB_ATP-bd"/>
</dbReference>
<keyword evidence="3" id="KW-0067">ATP-binding</keyword>